<dbReference type="EMBL" id="BMQL01000001">
    <property type="protein sequence ID" value="GGQ92631.1"/>
    <property type="molecule type" value="Genomic_DNA"/>
</dbReference>
<sequence length="245" mass="25353">MLLRQADSMKKMIALTMLAGLASAGAQTFTPNLSNVEFGLRGGYDMGLSGGVTVHVRNVSGPLGVRFSADYANVSDALNDNANYPLLGNWGTLKSQGAAESGSSTTVGVDLTYTLPSTIAGVDAYVYGGGRYNNFNAVADFSKYGTPAATSLAVSTAATSSSTTYSTNQFGLGAGVVGQYALTPNLSLAGDLGVDYYFPSAISSNDGNGNTDTFNQGEAGYDDLNALVNQPTTNFKAKIGIVYRF</sequence>
<evidence type="ECO:0000313" key="3">
    <source>
        <dbReference type="Proteomes" id="UP000603865"/>
    </source>
</evidence>
<dbReference type="Gene3D" id="2.40.160.70">
    <property type="entry name" value="outer membrane protein from Thermus thermophilus HB27"/>
    <property type="match status" value="1"/>
</dbReference>
<accession>A0A918EZ30</accession>
<comment type="caution">
    <text evidence="2">The sequence shown here is derived from an EMBL/GenBank/DDBJ whole genome shotgun (WGS) entry which is preliminary data.</text>
</comment>
<keyword evidence="1" id="KW-0732">Signal</keyword>
<evidence type="ECO:0000313" key="2">
    <source>
        <dbReference type="EMBL" id="GGQ92631.1"/>
    </source>
</evidence>
<feature type="signal peptide" evidence="1">
    <location>
        <begin position="1"/>
        <end position="26"/>
    </location>
</feature>
<reference evidence="2" key="2">
    <citation type="submission" date="2020-09" db="EMBL/GenBank/DDBJ databases">
        <authorList>
            <person name="Sun Q."/>
            <person name="Ohkuma M."/>
        </authorList>
    </citation>
    <scope>NUCLEOTIDE SEQUENCE</scope>
    <source>
        <strain evidence="2">JCM 31311</strain>
    </source>
</reference>
<evidence type="ECO:0008006" key="4">
    <source>
        <dbReference type="Google" id="ProtNLM"/>
    </source>
</evidence>
<protein>
    <recommendedName>
        <fullName evidence="4">Outer membrane protein beta-barrel domain-containing protein</fullName>
    </recommendedName>
</protein>
<dbReference type="AlphaFoldDB" id="A0A918EZ30"/>
<gene>
    <name evidence="2" type="ORF">GCM10008957_00720</name>
</gene>
<organism evidence="2 3">
    <name type="scientific">Deinococcus ruber</name>
    <dbReference type="NCBI Taxonomy" id="1848197"/>
    <lineage>
        <taxon>Bacteria</taxon>
        <taxon>Thermotogati</taxon>
        <taxon>Deinococcota</taxon>
        <taxon>Deinococci</taxon>
        <taxon>Deinococcales</taxon>
        <taxon>Deinococcaceae</taxon>
        <taxon>Deinococcus</taxon>
    </lineage>
</organism>
<feature type="chain" id="PRO_5037001674" description="Outer membrane protein beta-barrel domain-containing protein" evidence="1">
    <location>
        <begin position="27"/>
        <end position="245"/>
    </location>
</feature>
<dbReference type="Proteomes" id="UP000603865">
    <property type="component" value="Unassembled WGS sequence"/>
</dbReference>
<name>A0A918EZ30_9DEIO</name>
<evidence type="ECO:0000256" key="1">
    <source>
        <dbReference type="SAM" id="SignalP"/>
    </source>
</evidence>
<keyword evidence="3" id="KW-1185">Reference proteome</keyword>
<reference evidence="2" key="1">
    <citation type="journal article" date="2014" name="Int. J. Syst. Evol. Microbiol.">
        <title>Complete genome sequence of Corynebacterium casei LMG S-19264T (=DSM 44701T), isolated from a smear-ripened cheese.</title>
        <authorList>
            <consortium name="US DOE Joint Genome Institute (JGI-PGF)"/>
            <person name="Walter F."/>
            <person name="Albersmeier A."/>
            <person name="Kalinowski J."/>
            <person name="Ruckert C."/>
        </authorList>
    </citation>
    <scope>NUCLEOTIDE SEQUENCE</scope>
    <source>
        <strain evidence="2">JCM 31311</strain>
    </source>
</reference>
<proteinExistence type="predicted"/>